<evidence type="ECO:0000256" key="2">
    <source>
        <dbReference type="SAM" id="MobiDB-lite"/>
    </source>
</evidence>
<evidence type="ECO:0000313" key="4">
    <source>
        <dbReference type="Proteomes" id="UP000324222"/>
    </source>
</evidence>
<accession>A0A5B7FJ29</accession>
<evidence type="ECO:0000313" key="3">
    <source>
        <dbReference type="EMBL" id="MPC45446.1"/>
    </source>
</evidence>
<keyword evidence="4" id="KW-1185">Reference proteome</keyword>
<protein>
    <submittedName>
        <fullName evidence="3">Uncharacterized protein</fullName>
    </submittedName>
</protein>
<evidence type="ECO:0000256" key="1">
    <source>
        <dbReference type="SAM" id="Coils"/>
    </source>
</evidence>
<dbReference type="Proteomes" id="UP000324222">
    <property type="component" value="Unassembled WGS sequence"/>
</dbReference>
<organism evidence="3 4">
    <name type="scientific">Portunus trituberculatus</name>
    <name type="common">Swimming crab</name>
    <name type="synonym">Neptunus trituberculatus</name>
    <dbReference type="NCBI Taxonomy" id="210409"/>
    <lineage>
        <taxon>Eukaryota</taxon>
        <taxon>Metazoa</taxon>
        <taxon>Ecdysozoa</taxon>
        <taxon>Arthropoda</taxon>
        <taxon>Crustacea</taxon>
        <taxon>Multicrustacea</taxon>
        <taxon>Malacostraca</taxon>
        <taxon>Eumalacostraca</taxon>
        <taxon>Eucarida</taxon>
        <taxon>Decapoda</taxon>
        <taxon>Pleocyemata</taxon>
        <taxon>Brachyura</taxon>
        <taxon>Eubrachyura</taxon>
        <taxon>Portunoidea</taxon>
        <taxon>Portunidae</taxon>
        <taxon>Portuninae</taxon>
        <taxon>Portunus</taxon>
    </lineage>
</organism>
<gene>
    <name evidence="3" type="ORF">E2C01_039145</name>
</gene>
<name>A0A5B7FJ29_PORTR</name>
<keyword evidence="1" id="KW-0175">Coiled coil</keyword>
<feature type="coiled-coil region" evidence="1">
    <location>
        <begin position="78"/>
        <end position="144"/>
    </location>
</feature>
<dbReference type="EMBL" id="VSRR010006735">
    <property type="protein sequence ID" value="MPC45446.1"/>
    <property type="molecule type" value="Genomic_DNA"/>
</dbReference>
<comment type="caution">
    <text evidence="3">The sequence shown here is derived from an EMBL/GenBank/DDBJ whole genome shotgun (WGS) entry which is preliminary data.</text>
</comment>
<dbReference type="AlphaFoldDB" id="A0A5B7FJ29"/>
<proteinExistence type="predicted"/>
<sequence length="207" mass="24691">MIREKRDIEDFQPGGRYDTKGGMQEDEYVDEGERTFGGFGMATTALHKRMLTLERKVDKWIKESMGIKENEDQDRECQKNLKERIRRVEENEARLIAENEELKKELAKYKKQLEEGLGKVEKEKENLKDLVNKEEERVQDVIKKEVYAWNVQDKKDKDNFQGVIQEQLKERDENMAKKMVGVLKEKENLVRKIAEKKECNHLWTERK</sequence>
<feature type="region of interest" description="Disordered" evidence="2">
    <location>
        <begin position="1"/>
        <end position="25"/>
    </location>
</feature>
<reference evidence="3 4" key="1">
    <citation type="submission" date="2019-05" db="EMBL/GenBank/DDBJ databases">
        <title>Another draft genome of Portunus trituberculatus and its Hox gene families provides insights of decapod evolution.</title>
        <authorList>
            <person name="Jeong J.-H."/>
            <person name="Song I."/>
            <person name="Kim S."/>
            <person name="Choi T."/>
            <person name="Kim D."/>
            <person name="Ryu S."/>
            <person name="Kim W."/>
        </authorList>
    </citation>
    <scope>NUCLEOTIDE SEQUENCE [LARGE SCALE GENOMIC DNA]</scope>
    <source>
        <tissue evidence="3">Muscle</tissue>
    </source>
</reference>